<protein>
    <recommendedName>
        <fullName evidence="2">Thiol:disulfide interchange protein DsbD N-terminal domain-containing protein</fullName>
    </recommendedName>
</protein>
<evidence type="ECO:0000259" key="2">
    <source>
        <dbReference type="Pfam" id="PF11412"/>
    </source>
</evidence>
<dbReference type="InterPro" id="IPR028250">
    <property type="entry name" value="DsbDN"/>
</dbReference>
<evidence type="ECO:0000313" key="3">
    <source>
        <dbReference type="EMBL" id="AGT07374.1"/>
    </source>
</evidence>
<gene>
    <name evidence="3" type="ORF">JCM7686_0263</name>
</gene>
<proteinExistence type="predicted"/>
<feature type="chain" id="PRO_5004534329" description="Thiol:disulfide interchange protein DsbD N-terminal domain-containing protein" evidence="1">
    <location>
        <begin position="20"/>
        <end position="268"/>
    </location>
</feature>
<feature type="signal peptide" evidence="1">
    <location>
        <begin position="1"/>
        <end position="19"/>
    </location>
</feature>
<reference evidence="3 4" key="1">
    <citation type="journal article" date="2014" name="BMC Genomics">
        <title>Architecture and functions of a multipartite genome of the methylotrophic bacterium Paracoccus aminophilus JCM 7686, containing primary and secondary chromids.</title>
        <authorList>
            <person name="Dziewit L."/>
            <person name="Czarnecki J."/>
            <person name="Wibberg D."/>
            <person name="Radlinska M."/>
            <person name="Mrozek P."/>
            <person name="Szymczak M."/>
            <person name="Schluter A."/>
            <person name="Puhler A."/>
            <person name="Bartosik D."/>
        </authorList>
    </citation>
    <scope>NUCLEOTIDE SEQUENCE [LARGE SCALE GENOMIC DNA]</scope>
    <source>
        <strain evidence="3">JCM 7686</strain>
    </source>
</reference>
<keyword evidence="4" id="KW-1185">Reference proteome</keyword>
<dbReference type="HOGENOM" id="CLU_047910_1_0_5"/>
<organism evidence="3 4">
    <name type="scientific">Paracoccus aminophilus JCM 7686</name>
    <dbReference type="NCBI Taxonomy" id="1367847"/>
    <lineage>
        <taxon>Bacteria</taxon>
        <taxon>Pseudomonadati</taxon>
        <taxon>Pseudomonadota</taxon>
        <taxon>Alphaproteobacteria</taxon>
        <taxon>Rhodobacterales</taxon>
        <taxon>Paracoccaceae</taxon>
        <taxon>Paracoccus</taxon>
    </lineage>
</organism>
<dbReference type="RefSeq" id="WP_020949014.1">
    <property type="nucleotide sequence ID" value="NC_022041.1"/>
</dbReference>
<dbReference type="Pfam" id="PF11412">
    <property type="entry name" value="DsbD_N"/>
    <property type="match status" value="1"/>
</dbReference>
<dbReference type="AlphaFoldDB" id="S5XJL1"/>
<dbReference type="EMBL" id="CP006650">
    <property type="protein sequence ID" value="AGT07374.1"/>
    <property type="molecule type" value="Genomic_DNA"/>
</dbReference>
<evidence type="ECO:0000313" key="4">
    <source>
        <dbReference type="Proteomes" id="UP000015480"/>
    </source>
</evidence>
<accession>S5XJL1</accession>
<sequence>MKRFILALAAALISGSAQAQEAASAAPKLPPGLESAQLRPGWITPEGHRIVALDLRLLPGWKTYWRNPGDGGVPPVFDWQGSDNLGKVTLHWPRPEVIDSGGLRTLGFHDQLVLPIEIAPADPTKPIRVEAQVDLGICETICVPAHVDLTAAAPGDKDPIIQAALASVPDAAKEPAICKVTETKDGMRVAATVPLDARDDMAAAAMELADTPVWVSEPEVEVQDGKLTATADFIDDSGKPFALDPAQLRLTLISGEAAVEFSGCQTAG</sequence>
<name>S5XJL1_PARAH</name>
<dbReference type="PATRIC" id="fig|1367847.3.peg.209"/>
<dbReference type="KEGG" id="pami:JCM7686_0263"/>
<dbReference type="Proteomes" id="UP000015480">
    <property type="component" value="Chromosome"/>
</dbReference>
<feature type="domain" description="Thiol:disulfide interchange protein DsbD N-terminal" evidence="2">
    <location>
        <begin position="45"/>
        <end position="151"/>
    </location>
</feature>
<dbReference type="eggNOG" id="COG4233">
    <property type="taxonomic scope" value="Bacteria"/>
</dbReference>
<dbReference type="OrthoDB" id="9811036at2"/>
<evidence type="ECO:0000256" key="1">
    <source>
        <dbReference type="SAM" id="SignalP"/>
    </source>
</evidence>
<keyword evidence="1" id="KW-0732">Signal</keyword>
<dbReference type="STRING" id="1367847.JCM7686_0263"/>